<organism evidence="1 2">
    <name type="scientific">Desulfomonile tiedjei (strain ATCC 49306 / DSM 6799 / DCB-1)</name>
    <dbReference type="NCBI Taxonomy" id="706587"/>
    <lineage>
        <taxon>Bacteria</taxon>
        <taxon>Pseudomonadati</taxon>
        <taxon>Thermodesulfobacteriota</taxon>
        <taxon>Desulfomonilia</taxon>
        <taxon>Desulfomonilales</taxon>
        <taxon>Desulfomonilaceae</taxon>
        <taxon>Desulfomonile</taxon>
    </lineage>
</organism>
<dbReference type="InterPro" id="IPR011101">
    <property type="entry name" value="DUF5131"/>
</dbReference>
<dbReference type="Proteomes" id="UP000006055">
    <property type="component" value="Chromosome"/>
</dbReference>
<dbReference type="KEGG" id="dti:Desti_2197"/>
<dbReference type="Pfam" id="PF07505">
    <property type="entry name" value="DUF5131"/>
    <property type="match status" value="1"/>
</dbReference>
<accession>I4C5Q0</accession>
<reference evidence="2" key="1">
    <citation type="submission" date="2012-06" db="EMBL/GenBank/DDBJ databases">
        <title>Complete sequence of chromosome of Desulfomonile tiedjei DSM 6799.</title>
        <authorList>
            <person name="Lucas S."/>
            <person name="Copeland A."/>
            <person name="Lapidus A."/>
            <person name="Glavina del Rio T."/>
            <person name="Dalin E."/>
            <person name="Tice H."/>
            <person name="Bruce D."/>
            <person name="Goodwin L."/>
            <person name="Pitluck S."/>
            <person name="Peters L."/>
            <person name="Ovchinnikova G."/>
            <person name="Zeytun A."/>
            <person name="Lu M."/>
            <person name="Kyrpides N."/>
            <person name="Mavromatis K."/>
            <person name="Ivanova N."/>
            <person name="Brettin T."/>
            <person name="Detter J.C."/>
            <person name="Han C."/>
            <person name="Larimer F."/>
            <person name="Land M."/>
            <person name="Hauser L."/>
            <person name="Markowitz V."/>
            <person name="Cheng J.-F."/>
            <person name="Hugenholtz P."/>
            <person name="Woyke T."/>
            <person name="Wu D."/>
            <person name="Spring S."/>
            <person name="Schroeder M."/>
            <person name="Brambilla E."/>
            <person name="Klenk H.-P."/>
            <person name="Eisen J.A."/>
        </authorList>
    </citation>
    <scope>NUCLEOTIDE SEQUENCE [LARGE SCALE GENOMIC DNA]</scope>
    <source>
        <strain evidence="2">ATCC 49306 / DSM 6799 / DCB-1</strain>
    </source>
</reference>
<dbReference type="RefSeq" id="WP_014810034.1">
    <property type="nucleotide sequence ID" value="NC_018025.1"/>
</dbReference>
<dbReference type="STRING" id="706587.Desti_2197"/>
<dbReference type="AlphaFoldDB" id="I4C5Q0"/>
<name>I4C5Q0_DESTA</name>
<keyword evidence="2" id="KW-1185">Reference proteome</keyword>
<dbReference type="EMBL" id="CP003360">
    <property type="protein sequence ID" value="AFM24891.1"/>
    <property type="molecule type" value="Genomic_DNA"/>
</dbReference>
<dbReference type="HOGENOM" id="CLU_054184_1_0_7"/>
<dbReference type="eggNOG" id="COG4422">
    <property type="taxonomic scope" value="Bacteria"/>
</dbReference>
<sequence length="260" mass="29874">MMNLSGARQSSLFAEETRVEQVEQVVTARKVARKTFNRPNENIEWTAYSWNPVTGCRYNCSYCYARGIAHRFNGEAGFTPQFHEDRLNMPYDTPIPRGDEAGTRNVFVCSMADLFGDWVPCEWINAILDVCRRTPQRTYLFLTKNPKGYLEFSFPENSWLGTTIDRQSRVEQAIEAFGQLEHGTKFVSCEPMLEELSFESFPFHWCIIGGMSRTGKPPMQPEWSWVESLMTTAREAGAKIYHKPNLIVPAGSERLKEYPV</sequence>
<proteinExistence type="predicted"/>
<evidence type="ECO:0000313" key="1">
    <source>
        <dbReference type="EMBL" id="AFM24891.1"/>
    </source>
</evidence>
<protein>
    <submittedName>
        <fullName evidence="1">Bacteriophage protein gp37</fullName>
    </submittedName>
</protein>
<evidence type="ECO:0000313" key="2">
    <source>
        <dbReference type="Proteomes" id="UP000006055"/>
    </source>
</evidence>
<gene>
    <name evidence="1" type="ordered locus">Desti_2197</name>
</gene>